<sequence>AGRATAARKGPSVPAELRRLRDEGAIDPAAHDAHRALYDRARSLERKLQGARRIELGAVRRTLDGVAARRLLIPSRLPSLFLTLERNVRWWSTGPLLAPGRRLSFAGSELVWQYYKGEGIQLQVLASFGKLNGLWQGKTFDDRLAELLDELLALPTERAGGLAWEYHFTFNGGAPPWVSGLAQGTAVQALARAAIRLQRKDEVMPVALRALGIFETRPPEGVRVDDGDGAHYLIYSFAPRFRVLNGFAQAVIGLHDFAGYANDPRARALADAGDRVARREAPTFDTGAWSLYSRGSLTRESDLGYHKLVRDFLAGLCARTGAEPYCVTRDHFTGYLRQKPAVEVLTRRVRGGTSTKLRFRLSKISRVGVEVRRGGRLVLSRPAFLGARGSRFVGWDVPRTAGRYDVRITAVDLAGNVGNGAGAVEVLAPKRKAKGERP</sequence>
<dbReference type="InterPro" id="IPR010598">
    <property type="entry name" value="C5-epim_C"/>
</dbReference>
<dbReference type="AlphaFoldDB" id="A0A6J4RDK6"/>
<evidence type="ECO:0000313" key="2">
    <source>
        <dbReference type="EMBL" id="CAA9469783.1"/>
    </source>
</evidence>
<proteinExistence type="predicted"/>
<dbReference type="EMBL" id="CADCVS010000003">
    <property type="protein sequence ID" value="CAA9469783.1"/>
    <property type="molecule type" value="Genomic_DNA"/>
</dbReference>
<accession>A0A6J4RDK6</accession>
<organism evidence="2">
    <name type="scientific">uncultured Solirubrobacteraceae bacterium</name>
    <dbReference type="NCBI Taxonomy" id="1162706"/>
    <lineage>
        <taxon>Bacteria</taxon>
        <taxon>Bacillati</taxon>
        <taxon>Actinomycetota</taxon>
        <taxon>Thermoleophilia</taxon>
        <taxon>Solirubrobacterales</taxon>
        <taxon>Solirubrobacteraceae</taxon>
        <taxon>environmental samples</taxon>
    </lineage>
</organism>
<protein>
    <recommendedName>
        <fullName evidence="1">D-glucuronyl C5-epimerase C-terminal domain-containing protein</fullName>
    </recommendedName>
</protein>
<reference evidence="2" key="1">
    <citation type="submission" date="2020-02" db="EMBL/GenBank/DDBJ databases">
        <authorList>
            <person name="Meier V. D."/>
        </authorList>
    </citation>
    <scope>NUCLEOTIDE SEQUENCE</scope>
    <source>
        <strain evidence="2">AVDCRST_MAG30</strain>
    </source>
</reference>
<feature type="non-terminal residue" evidence="2">
    <location>
        <position position="1"/>
    </location>
</feature>
<name>A0A6J4RDK6_9ACTN</name>
<feature type="domain" description="D-glucuronyl C5-epimerase C-terminal" evidence="1">
    <location>
        <begin position="163"/>
        <end position="329"/>
    </location>
</feature>
<gene>
    <name evidence="2" type="ORF">AVDCRST_MAG30-15</name>
</gene>
<dbReference type="Pfam" id="PF06662">
    <property type="entry name" value="C5-epim_C"/>
    <property type="match status" value="1"/>
</dbReference>
<evidence type="ECO:0000259" key="1">
    <source>
        <dbReference type="Pfam" id="PF06662"/>
    </source>
</evidence>